<evidence type="ECO:0000313" key="2">
    <source>
        <dbReference type="Proteomes" id="UP000467841"/>
    </source>
</evidence>
<reference evidence="1" key="1">
    <citation type="submission" date="2020-01" db="EMBL/GenBank/DDBJ databases">
        <authorList>
            <person name="Mishra B."/>
        </authorList>
    </citation>
    <scope>NUCLEOTIDE SEQUENCE [LARGE SCALE GENOMIC DNA]</scope>
</reference>
<organism evidence="1 2">
    <name type="scientific">Microthlaspi erraticum</name>
    <dbReference type="NCBI Taxonomy" id="1685480"/>
    <lineage>
        <taxon>Eukaryota</taxon>
        <taxon>Viridiplantae</taxon>
        <taxon>Streptophyta</taxon>
        <taxon>Embryophyta</taxon>
        <taxon>Tracheophyta</taxon>
        <taxon>Spermatophyta</taxon>
        <taxon>Magnoliopsida</taxon>
        <taxon>eudicotyledons</taxon>
        <taxon>Gunneridae</taxon>
        <taxon>Pentapetalae</taxon>
        <taxon>rosids</taxon>
        <taxon>malvids</taxon>
        <taxon>Brassicales</taxon>
        <taxon>Brassicaceae</taxon>
        <taxon>Coluteocarpeae</taxon>
        <taxon>Microthlaspi</taxon>
    </lineage>
</organism>
<proteinExistence type="predicted"/>
<protein>
    <submittedName>
        <fullName evidence="1">Uncharacterized protein</fullName>
    </submittedName>
</protein>
<name>A0A6D2JUY4_9BRAS</name>
<gene>
    <name evidence="1" type="ORF">MERR_LOCUS30383</name>
</gene>
<evidence type="ECO:0000313" key="1">
    <source>
        <dbReference type="EMBL" id="CAA7043148.1"/>
    </source>
</evidence>
<accession>A0A6D2JUY4</accession>
<dbReference type="Proteomes" id="UP000467841">
    <property type="component" value="Unassembled WGS sequence"/>
</dbReference>
<sequence length="485" mass="54770">MSALESSEDNVTGGSLKSRRIHRRVFLIQCELYSSSSLLSVSVSLSESCSKFGFNYRTHCIFIFFLPRFSHRKVPLPVDSRNPGEVLRRAFLSQALESSEDSVTGGFSKSRRSSPSCFLSSSARFIGRFCYRRILQIPTTLPSRFLNSSHPKILLAEDSPNPGEISVAFSVLKAMYSVKSSLLLSGLQNNVVTYQSCAQNNGIKQIGMVTHRTKRGFALKTSRRIAVIKAKTGDEEYNFNPAGILLKSLLRRVDEETKTLKSIISVRSEHVSSLDLNDVDDLQAILFTLEWERSLVENLMLLRIMLGWVLSPPPNKEILDAEVSSLLEETGADQEEVDSLTLDKAWSLSEEKMKGVKRAVQARIDFEMTIDVTSPTELFKLSRLLIHEEAALIALREAKLGLSKLTKSLILPSLEDAQKEFDICTSDLNHLREVKDEIEKLPHKNEVEYDFLDDYSYLEERAIKRVEDSKIMLDKVKNMEDTISD</sequence>
<comment type="caution">
    <text evidence="1">The sequence shown here is derived from an EMBL/GenBank/DDBJ whole genome shotgun (WGS) entry which is preliminary data.</text>
</comment>
<dbReference type="EMBL" id="CACVBM020001274">
    <property type="protein sequence ID" value="CAA7043148.1"/>
    <property type="molecule type" value="Genomic_DNA"/>
</dbReference>
<keyword evidence="2" id="KW-1185">Reference proteome</keyword>
<dbReference type="AlphaFoldDB" id="A0A6D2JUY4"/>